<proteinExistence type="predicted"/>
<organism evidence="1">
    <name type="scientific">Rhizophora mucronata</name>
    <name type="common">Asiatic mangrove</name>
    <dbReference type="NCBI Taxonomy" id="61149"/>
    <lineage>
        <taxon>Eukaryota</taxon>
        <taxon>Viridiplantae</taxon>
        <taxon>Streptophyta</taxon>
        <taxon>Embryophyta</taxon>
        <taxon>Tracheophyta</taxon>
        <taxon>Spermatophyta</taxon>
        <taxon>Magnoliopsida</taxon>
        <taxon>eudicotyledons</taxon>
        <taxon>Gunneridae</taxon>
        <taxon>Pentapetalae</taxon>
        <taxon>rosids</taxon>
        <taxon>fabids</taxon>
        <taxon>Malpighiales</taxon>
        <taxon>Rhizophoraceae</taxon>
        <taxon>Rhizophora</taxon>
    </lineage>
</organism>
<evidence type="ECO:0000313" key="1">
    <source>
        <dbReference type="EMBL" id="MBX12599.1"/>
    </source>
</evidence>
<dbReference type="AlphaFoldDB" id="A0A2P2L3Q4"/>
<dbReference type="EMBL" id="GGEC01032115">
    <property type="protein sequence ID" value="MBX12599.1"/>
    <property type="molecule type" value="Transcribed_RNA"/>
</dbReference>
<accession>A0A2P2L3Q4</accession>
<protein>
    <submittedName>
        <fullName evidence="1">Beclin-1-like protein</fullName>
    </submittedName>
</protein>
<reference evidence="1" key="1">
    <citation type="submission" date="2018-02" db="EMBL/GenBank/DDBJ databases">
        <title>Rhizophora mucronata_Transcriptome.</title>
        <authorList>
            <person name="Meera S.P."/>
            <person name="Sreeshan A."/>
            <person name="Augustine A."/>
        </authorList>
    </citation>
    <scope>NUCLEOTIDE SEQUENCE</scope>
    <source>
        <tissue evidence="1">Leaf</tissue>
    </source>
</reference>
<name>A0A2P2L3Q4_RHIMU</name>
<sequence length="54" mass="6195">MQQKTCLAPGSIYFIPFNWNFRESSKSKIVYSSKLSIMMDGKGIIKHTSLLQQL</sequence>